<dbReference type="AlphaFoldDB" id="A0A7J6HMF8"/>
<dbReference type="InterPro" id="IPR002156">
    <property type="entry name" value="RNaseH_domain"/>
</dbReference>
<organism evidence="2 3">
    <name type="scientific">Cannabis sativa</name>
    <name type="common">Hemp</name>
    <name type="synonym">Marijuana</name>
    <dbReference type="NCBI Taxonomy" id="3483"/>
    <lineage>
        <taxon>Eukaryota</taxon>
        <taxon>Viridiplantae</taxon>
        <taxon>Streptophyta</taxon>
        <taxon>Embryophyta</taxon>
        <taxon>Tracheophyta</taxon>
        <taxon>Spermatophyta</taxon>
        <taxon>Magnoliopsida</taxon>
        <taxon>eudicotyledons</taxon>
        <taxon>Gunneridae</taxon>
        <taxon>Pentapetalae</taxon>
        <taxon>rosids</taxon>
        <taxon>fabids</taxon>
        <taxon>Rosales</taxon>
        <taxon>Cannabaceae</taxon>
        <taxon>Cannabis</taxon>
    </lineage>
</organism>
<evidence type="ECO:0000259" key="1">
    <source>
        <dbReference type="Pfam" id="PF13456"/>
    </source>
</evidence>
<comment type="caution">
    <text evidence="2">The sequence shown here is derived from an EMBL/GenBank/DDBJ whole genome shotgun (WGS) entry which is preliminary data.</text>
</comment>
<sequence length="153" mass="17200">MNYALHKKFVPVVKLTVEWTATYVQDYWNRNGGRKHKRKKTMESTDRNLQRKERSCSSGIVIQDHNGRVITSKGMFVELPFTPLVAELVEIKDGASLVARLGLQNCWVVFDCNESGALELLVKQVTTEVEEAAVLGVLFSPRDSNVVAHVIAK</sequence>
<dbReference type="Proteomes" id="UP000583929">
    <property type="component" value="Unassembled WGS sequence"/>
</dbReference>
<reference evidence="2 3" key="1">
    <citation type="journal article" date="2020" name="bioRxiv">
        <title>Sequence and annotation of 42 cannabis genomes reveals extensive copy number variation in cannabinoid synthesis and pathogen resistance genes.</title>
        <authorList>
            <person name="Mckernan K.J."/>
            <person name="Helbert Y."/>
            <person name="Kane L.T."/>
            <person name="Ebling H."/>
            <person name="Zhang L."/>
            <person name="Liu B."/>
            <person name="Eaton Z."/>
            <person name="Mclaughlin S."/>
            <person name="Kingan S."/>
            <person name="Baybayan P."/>
            <person name="Concepcion G."/>
            <person name="Jordan M."/>
            <person name="Riva A."/>
            <person name="Barbazuk W."/>
            <person name="Harkins T."/>
        </authorList>
    </citation>
    <scope>NUCLEOTIDE SEQUENCE [LARGE SCALE GENOMIC DNA]</scope>
    <source>
        <strain evidence="3">cv. Jamaican Lion 4</strain>
        <tissue evidence="2">Leaf</tissue>
    </source>
</reference>
<proteinExistence type="predicted"/>
<protein>
    <recommendedName>
        <fullName evidence="1">RNase H type-1 domain-containing protein</fullName>
    </recommendedName>
</protein>
<feature type="domain" description="RNase H type-1" evidence="1">
    <location>
        <begin position="51"/>
        <end position="152"/>
    </location>
</feature>
<accession>A0A7J6HMF8</accession>
<dbReference type="GO" id="GO:0004523">
    <property type="term" value="F:RNA-DNA hybrid ribonuclease activity"/>
    <property type="evidence" value="ECO:0007669"/>
    <property type="project" value="InterPro"/>
</dbReference>
<dbReference type="EMBL" id="JAATIQ010000036">
    <property type="protein sequence ID" value="KAF4396464.1"/>
    <property type="molecule type" value="Genomic_DNA"/>
</dbReference>
<dbReference type="GO" id="GO:0003676">
    <property type="term" value="F:nucleic acid binding"/>
    <property type="evidence" value="ECO:0007669"/>
    <property type="project" value="InterPro"/>
</dbReference>
<name>A0A7J6HMF8_CANSA</name>
<evidence type="ECO:0000313" key="3">
    <source>
        <dbReference type="Proteomes" id="UP000583929"/>
    </source>
</evidence>
<evidence type="ECO:0000313" key="2">
    <source>
        <dbReference type="EMBL" id="KAF4396464.1"/>
    </source>
</evidence>
<dbReference type="Pfam" id="PF13456">
    <property type="entry name" value="RVT_3"/>
    <property type="match status" value="1"/>
</dbReference>
<gene>
    <name evidence="2" type="ORF">G4B88_019264</name>
</gene>
<keyword evidence="3" id="KW-1185">Reference proteome</keyword>